<reference evidence="3 4" key="1">
    <citation type="journal article" date="2018" name="Biotechnol. Biofuels">
        <title>Integrative visual omics of the white-rot fungus Polyporus brumalis exposes the biotechnological potential of its oxidative enzymes for delignifying raw plant biomass.</title>
        <authorList>
            <person name="Miyauchi S."/>
            <person name="Rancon A."/>
            <person name="Drula E."/>
            <person name="Hage H."/>
            <person name="Chaduli D."/>
            <person name="Favel A."/>
            <person name="Grisel S."/>
            <person name="Henrissat B."/>
            <person name="Herpoel-Gimbert I."/>
            <person name="Ruiz-Duenas F.J."/>
            <person name="Chevret D."/>
            <person name="Hainaut M."/>
            <person name="Lin J."/>
            <person name="Wang M."/>
            <person name="Pangilinan J."/>
            <person name="Lipzen A."/>
            <person name="Lesage-Meessen L."/>
            <person name="Navarro D."/>
            <person name="Riley R."/>
            <person name="Grigoriev I.V."/>
            <person name="Zhou S."/>
            <person name="Raouche S."/>
            <person name="Rosso M.N."/>
        </authorList>
    </citation>
    <scope>NUCLEOTIDE SEQUENCE [LARGE SCALE GENOMIC DNA]</scope>
    <source>
        <strain evidence="3 4">BRFM 1820</strain>
    </source>
</reference>
<feature type="domain" description="F-box" evidence="2">
    <location>
        <begin position="39"/>
        <end position="87"/>
    </location>
</feature>
<dbReference type="PROSITE" id="PS50181">
    <property type="entry name" value="FBOX"/>
    <property type="match status" value="1"/>
</dbReference>
<gene>
    <name evidence="3" type="ORF">OH76DRAFT_1527366</name>
</gene>
<dbReference type="Gene3D" id="3.80.10.10">
    <property type="entry name" value="Ribonuclease Inhibitor"/>
    <property type="match status" value="1"/>
</dbReference>
<dbReference type="SUPFAM" id="SSF81383">
    <property type="entry name" value="F-box domain"/>
    <property type="match status" value="1"/>
</dbReference>
<dbReference type="AlphaFoldDB" id="A0A371D3C3"/>
<evidence type="ECO:0000313" key="3">
    <source>
        <dbReference type="EMBL" id="RDX47038.1"/>
    </source>
</evidence>
<evidence type="ECO:0000259" key="2">
    <source>
        <dbReference type="PROSITE" id="PS50181"/>
    </source>
</evidence>
<dbReference type="EMBL" id="KZ857422">
    <property type="protein sequence ID" value="RDX47038.1"/>
    <property type="molecule type" value="Genomic_DNA"/>
</dbReference>
<feature type="region of interest" description="Disordered" evidence="1">
    <location>
        <begin position="1"/>
        <end position="33"/>
    </location>
</feature>
<keyword evidence="4" id="KW-1185">Reference proteome</keyword>
<organism evidence="3 4">
    <name type="scientific">Lentinus brumalis</name>
    <dbReference type="NCBI Taxonomy" id="2498619"/>
    <lineage>
        <taxon>Eukaryota</taxon>
        <taxon>Fungi</taxon>
        <taxon>Dikarya</taxon>
        <taxon>Basidiomycota</taxon>
        <taxon>Agaricomycotina</taxon>
        <taxon>Agaricomycetes</taxon>
        <taxon>Polyporales</taxon>
        <taxon>Polyporaceae</taxon>
        <taxon>Lentinus</taxon>
    </lineage>
</organism>
<protein>
    <recommendedName>
        <fullName evidence="2">F-box domain-containing protein</fullName>
    </recommendedName>
</protein>
<dbReference type="Pfam" id="PF12937">
    <property type="entry name" value="F-box-like"/>
    <property type="match status" value="1"/>
</dbReference>
<dbReference type="InterPro" id="IPR032675">
    <property type="entry name" value="LRR_dom_sf"/>
</dbReference>
<dbReference type="OrthoDB" id="2753427at2759"/>
<evidence type="ECO:0000313" key="4">
    <source>
        <dbReference type="Proteomes" id="UP000256964"/>
    </source>
</evidence>
<dbReference type="Proteomes" id="UP000256964">
    <property type="component" value="Unassembled WGS sequence"/>
</dbReference>
<name>A0A371D3C3_9APHY</name>
<dbReference type="PANTHER" id="PTHR38926">
    <property type="entry name" value="F-BOX DOMAIN CONTAINING PROTEIN, EXPRESSED"/>
    <property type="match status" value="1"/>
</dbReference>
<accession>A0A371D3C3</accession>
<dbReference type="InterPro" id="IPR036047">
    <property type="entry name" value="F-box-like_dom_sf"/>
</dbReference>
<dbReference type="InterPro" id="IPR001810">
    <property type="entry name" value="F-box_dom"/>
</dbReference>
<proteinExistence type="predicted"/>
<dbReference type="PANTHER" id="PTHR38926:SF72">
    <property type="entry name" value="IM:7136021-RELATED"/>
    <property type="match status" value="1"/>
</dbReference>
<evidence type="ECO:0000256" key="1">
    <source>
        <dbReference type="SAM" id="MobiDB-lite"/>
    </source>
</evidence>
<sequence>MSRRPDNGMHPPAGGHNHSPPQPQPAGHLHPDQGLVRPRITISHLPNELLIKIFSDFGSAEYLLPVMAVCQAWRNVVRGAPEFWCHIYVDRRLEWLAECLERSQPLEVQVTFRSPATDVPQALDVLRLHKDRITSLVFRPLHCAQIAEDRMVLEDLPRLETVQVFVDHTHNHAAGPTECMHEICPALILSSLGLQRLNVHGMMVIQGHPAALSSLRELKIGGCIAARKGPRLALFIGILNACISLEKLALYSGSLDVVRFDLPQNVGPRVTLPRLCELTISGKVEQVSNLLSHMEVRDNVNLWVETDDQEDIDRAAVAPRAILPNDIPACAVDILKSATRILVDVPTGWSQEVAFVTATRGMNRDHKINIVVRVSQERCLAEDGTASLKAQRVYFVNALTYLPAMFPNAPVETIVCRAALDAVDEETWRSLFSRLPMLRMLVISNHFCGDLRPLFRALMSPQSSDDQCPVCRHLEYIWVRNASGTFDRLAEVRKCILWRTARNAPLSRLRLELTALMQAVPPNPAGYRAEFARLVHESDLVIVPGIFNETDETFRGVLEEFPFDS</sequence>